<dbReference type="EMBL" id="JAGFNK010000020">
    <property type="protein sequence ID" value="KAI9511603.1"/>
    <property type="molecule type" value="Genomic_DNA"/>
</dbReference>
<comment type="caution">
    <text evidence="1">The sequence shown here is derived from an EMBL/GenBank/DDBJ whole genome shotgun (WGS) entry which is preliminary data.</text>
</comment>
<keyword evidence="2" id="KW-1185">Reference proteome</keyword>
<protein>
    <submittedName>
        <fullName evidence="1">Uncharacterized protein</fullName>
    </submittedName>
</protein>
<proteinExistence type="predicted"/>
<evidence type="ECO:0000313" key="2">
    <source>
        <dbReference type="Proteomes" id="UP001207468"/>
    </source>
</evidence>
<gene>
    <name evidence="1" type="ORF">F5148DRAFT_1365894</name>
</gene>
<sequence length="253" mass="27019">MDGAWNSVVGAVGGGASTSRDPRARPKAVVMEQWGMCSSMNHRDNGGEMRWKSPRGSGTGGGQGGMAAWAKSPVVVNLTAPLNQVPPRVPVSDPRLNLLSDPLPICNSLERSMGGRAAGKNKQTKQTANVFQDPSHCQVDSSGTPEGRGCAFLGHESNPKAKGIPEGDSGGGGWGDRATVYIDEYTSQRLQITLSRRQNGSNFTIWPRLVSHLLLSPRPRGQVHDFCLFLFLRPSESAGTILSLACQIVESQI</sequence>
<accession>A0ACC0UIZ2</accession>
<reference evidence="1" key="1">
    <citation type="submission" date="2021-03" db="EMBL/GenBank/DDBJ databases">
        <title>Evolutionary priming and transition to the ectomycorrhizal habit in an iconic lineage of mushroom-forming fungi: is preadaptation a requirement?</title>
        <authorList>
            <consortium name="DOE Joint Genome Institute"/>
            <person name="Looney B.P."/>
            <person name="Miyauchi S."/>
            <person name="Morin E."/>
            <person name="Drula E."/>
            <person name="Courty P.E."/>
            <person name="Chicoki N."/>
            <person name="Fauchery L."/>
            <person name="Kohler A."/>
            <person name="Kuo A."/>
            <person name="LaButti K."/>
            <person name="Pangilinan J."/>
            <person name="Lipzen A."/>
            <person name="Riley R."/>
            <person name="Andreopoulos W."/>
            <person name="He G."/>
            <person name="Johnson J."/>
            <person name="Barry K.W."/>
            <person name="Grigoriev I.V."/>
            <person name="Nagy L."/>
            <person name="Hibbett D."/>
            <person name="Henrissat B."/>
            <person name="Matheny P.B."/>
            <person name="Labbe J."/>
            <person name="Martin A.F."/>
        </authorList>
    </citation>
    <scope>NUCLEOTIDE SEQUENCE</scope>
    <source>
        <strain evidence="1">BPL698</strain>
    </source>
</reference>
<evidence type="ECO:0000313" key="1">
    <source>
        <dbReference type="EMBL" id="KAI9511603.1"/>
    </source>
</evidence>
<organism evidence="1 2">
    <name type="scientific">Russula earlei</name>
    <dbReference type="NCBI Taxonomy" id="71964"/>
    <lineage>
        <taxon>Eukaryota</taxon>
        <taxon>Fungi</taxon>
        <taxon>Dikarya</taxon>
        <taxon>Basidiomycota</taxon>
        <taxon>Agaricomycotina</taxon>
        <taxon>Agaricomycetes</taxon>
        <taxon>Russulales</taxon>
        <taxon>Russulaceae</taxon>
        <taxon>Russula</taxon>
    </lineage>
</organism>
<name>A0ACC0UIZ2_9AGAM</name>
<dbReference type="Proteomes" id="UP001207468">
    <property type="component" value="Unassembled WGS sequence"/>
</dbReference>